<evidence type="ECO:0000256" key="1">
    <source>
        <dbReference type="ARBA" id="ARBA00001946"/>
    </source>
</evidence>
<accession>A0A7W8DH08</accession>
<dbReference type="SUPFAM" id="SSF53738">
    <property type="entry name" value="Phosphoglucomutase, first 3 domains"/>
    <property type="match status" value="3"/>
</dbReference>
<evidence type="ECO:0000259" key="9">
    <source>
        <dbReference type="Pfam" id="PF02879"/>
    </source>
</evidence>
<dbReference type="PRINTS" id="PR00509">
    <property type="entry name" value="PGMPMM"/>
</dbReference>
<evidence type="ECO:0000256" key="2">
    <source>
        <dbReference type="ARBA" id="ARBA00010231"/>
    </source>
</evidence>
<evidence type="ECO:0000256" key="3">
    <source>
        <dbReference type="ARBA" id="ARBA00022553"/>
    </source>
</evidence>
<evidence type="ECO:0000259" key="7">
    <source>
        <dbReference type="Pfam" id="PF00408"/>
    </source>
</evidence>
<keyword evidence="12" id="KW-1185">Reference proteome</keyword>
<dbReference type="PANTHER" id="PTHR43771:SF2">
    <property type="entry name" value="PHOSPHOMANNOMUTASE_PHOSPHOGLUCOMUTASE"/>
    <property type="match status" value="1"/>
</dbReference>
<keyword evidence="4" id="KW-0479">Metal-binding</keyword>
<name>A0A7W8DH08_9BACT</name>
<dbReference type="EC" id="5.4.2.8" evidence="11"/>
<dbReference type="InterPro" id="IPR005841">
    <property type="entry name" value="Alpha-D-phosphohexomutase_SF"/>
</dbReference>
<feature type="domain" description="Alpha-D-phosphohexomutase alpha/beta/alpha" evidence="8">
    <location>
        <begin position="5"/>
        <end position="136"/>
    </location>
</feature>
<dbReference type="Pfam" id="PF02880">
    <property type="entry name" value="PGM_PMM_III"/>
    <property type="match status" value="1"/>
</dbReference>
<dbReference type="GO" id="GO:0046872">
    <property type="term" value="F:metal ion binding"/>
    <property type="evidence" value="ECO:0007669"/>
    <property type="project" value="UniProtKB-KW"/>
</dbReference>
<feature type="domain" description="Alpha-D-phosphohexomutase alpha/beta/alpha" evidence="9">
    <location>
        <begin position="158"/>
        <end position="250"/>
    </location>
</feature>
<dbReference type="Pfam" id="PF02878">
    <property type="entry name" value="PGM_PMM_I"/>
    <property type="match status" value="1"/>
</dbReference>
<evidence type="ECO:0000256" key="6">
    <source>
        <dbReference type="ARBA" id="ARBA00023235"/>
    </source>
</evidence>
<dbReference type="InterPro" id="IPR005845">
    <property type="entry name" value="A-D-PHexomutase_a/b/a-II"/>
</dbReference>
<organism evidence="11 12">
    <name type="scientific">Desulfurispira natronophila</name>
    <dbReference type="NCBI Taxonomy" id="682562"/>
    <lineage>
        <taxon>Bacteria</taxon>
        <taxon>Pseudomonadati</taxon>
        <taxon>Chrysiogenota</taxon>
        <taxon>Chrysiogenia</taxon>
        <taxon>Chrysiogenales</taxon>
        <taxon>Chrysiogenaceae</taxon>
        <taxon>Desulfurispira</taxon>
    </lineage>
</organism>
<dbReference type="AlphaFoldDB" id="A0A7W8DH08"/>
<dbReference type="InterPro" id="IPR016055">
    <property type="entry name" value="A-D-PHexomutase_a/b/a-I/II/III"/>
</dbReference>
<comment type="cofactor">
    <cofactor evidence="1">
        <name>Mg(2+)</name>
        <dbReference type="ChEBI" id="CHEBI:18420"/>
    </cofactor>
</comment>
<dbReference type="RefSeq" id="WP_221270429.1">
    <property type="nucleotide sequence ID" value="NZ_JACHID010000006.1"/>
</dbReference>
<dbReference type="EC" id="5.4.2.2" evidence="11"/>
<sequence length="478" mass="53288">MNNAIFRANDIRGVAQRDLTPNVTRKLGWALGQWLEQQGHHNPRIFIGIDARPHSPGIADEVVSGLLRYPCQITHGGLTTSPVSYFAGFAPGGAYDATIMITGSHNPPQHNGLKITHRGQGLERNQLQQLRQIATQDIAPTEQPMKGSLRHHSLNPTYLDYVQKKFSSLAGLKIGLDSANSTVGLLAPELFRRLGAKVFDLYSHVDGRFPNHHPDPTIPANLQDLQQLVQQEGLDAGFGFDGDGDRIGVVIPDPWGNEPKILWSDQLLLLFARDMARQQPQRLFTVVSEVKCSQLMYDQLDALPGVETIMWKAGHSFIKSRMRQSGALLGGEMSGHIFFADEYLGFDDALYAACRFSRMLQGGMNICQELADFSTIASTPEIRLEVTEEEKTIVVESLANQLQDPVQQHRHGIVEIIDIDGLRLRFTDGSWALIRASNTQPAVVMRVEAPTVELMNHYQEFLQNHMRQCLKTAGEMTR</sequence>
<evidence type="ECO:0000256" key="5">
    <source>
        <dbReference type="ARBA" id="ARBA00022842"/>
    </source>
</evidence>
<dbReference type="EMBL" id="JACHID010000006">
    <property type="protein sequence ID" value="MBB5021914.1"/>
    <property type="molecule type" value="Genomic_DNA"/>
</dbReference>
<keyword evidence="3" id="KW-0597">Phosphoprotein</keyword>
<evidence type="ECO:0000313" key="11">
    <source>
        <dbReference type="EMBL" id="MBB5021914.1"/>
    </source>
</evidence>
<dbReference type="InterPro" id="IPR005844">
    <property type="entry name" value="A-D-PHexomutase_a/b/a-I"/>
</dbReference>
<evidence type="ECO:0000259" key="10">
    <source>
        <dbReference type="Pfam" id="PF02880"/>
    </source>
</evidence>
<proteinExistence type="inferred from homology"/>
<protein>
    <submittedName>
        <fullName evidence="11">Phosphomannomutase/phosphoglucomutase</fullName>
        <ecNumber evidence="11">5.4.2.2</ecNumber>
        <ecNumber evidence="11">5.4.2.8</ecNumber>
    </submittedName>
</protein>
<dbReference type="GO" id="GO:0004615">
    <property type="term" value="F:phosphomannomutase activity"/>
    <property type="evidence" value="ECO:0007669"/>
    <property type="project" value="UniProtKB-EC"/>
</dbReference>
<comment type="similarity">
    <text evidence="2">Belongs to the phosphohexose mutase family.</text>
</comment>
<dbReference type="Pfam" id="PF02879">
    <property type="entry name" value="PGM_PMM_II"/>
    <property type="match status" value="1"/>
</dbReference>
<dbReference type="PANTHER" id="PTHR43771">
    <property type="entry name" value="PHOSPHOMANNOMUTASE"/>
    <property type="match status" value="1"/>
</dbReference>
<dbReference type="GO" id="GO:0005975">
    <property type="term" value="P:carbohydrate metabolic process"/>
    <property type="evidence" value="ECO:0007669"/>
    <property type="project" value="InterPro"/>
</dbReference>
<dbReference type="InterPro" id="IPR005843">
    <property type="entry name" value="A-D-PHexomutase_C"/>
</dbReference>
<dbReference type="Gene3D" id="3.30.310.50">
    <property type="entry name" value="Alpha-D-phosphohexomutase, C-terminal domain"/>
    <property type="match status" value="1"/>
</dbReference>
<keyword evidence="6 11" id="KW-0413">Isomerase</keyword>
<feature type="domain" description="Alpha-D-phosphohexomutase alpha/beta/alpha" evidence="10">
    <location>
        <begin position="264"/>
        <end position="363"/>
    </location>
</feature>
<keyword evidence="5" id="KW-0460">Magnesium</keyword>
<evidence type="ECO:0000259" key="8">
    <source>
        <dbReference type="Pfam" id="PF02878"/>
    </source>
</evidence>
<dbReference type="Proteomes" id="UP000528322">
    <property type="component" value="Unassembled WGS sequence"/>
</dbReference>
<gene>
    <name evidence="11" type="ORF">HNR37_001228</name>
</gene>
<dbReference type="GO" id="GO:0004614">
    <property type="term" value="F:phosphoglucomutase activity"/>
    <property type="evidence" value="ECO:0007669"/>
    <property type="project" value="UniProtKB-EC"/>
</dbReference>
<dbReference type="SUPFAM" id="SSF55957">
    <property type="entry name" value="Phosphoglucomutase, C-terminal domain"/>
    <property type="match status" value="1"/>
</dbReference>
<feature type="domain" description="Alpha-D-phosphohexomutase C-terminal" evidence="7">
    <location>
        <begin position="381"/>
        <end position="462"/>
    </location>
</feature>
<evidence type="ECO:0000256" key="4">
    <source>
        <dbReference type="ARBA" id="ARBA00022723"/>
    </source>
</evidence>
<dbReference type="InterPro" id="IPR036900">
    <property type="entry name" value="A-D-PHexomutase_C_sf"/>
</dbReference>
<reference evidence="11 12" key="1">
    <citation type="submission" date="2020-08" db="EMBL/GenBank/DDBJ databases">
        <title>Genomic Encyclopedia of Type Strains, Phase IV (KMG-IV): sequencing the most valuable type-strain genomes for metagenomic binning, comparative biology and taxonomic classification.</title>
        <authorList>
            <person name="Goeker M."/>
        </authorList>
    </citation>
    <scope>NUCLEOTIDE SEQUENCE [LARGE SCALE GENOMIC DNA]</scope>
    <source>
        <strain evidence="11 12">DSM 22071</strain>
    </source>
</reference>
<evidence type="ECO:0000313" key="12">
    <source>
        <dbReference type="Proteomes" id="UP000528322"/>
    </source>
</evidence>
<dbReference type="Gene3D" id="3.40.120.10">
    <property type="entry name" value="Alpha-D-Glucose-1,6-Bisphosphate, subunit A, domain 3"/>
    <property type="match status" value="3"/>
</dbReference>
<comment type="caution">
    <text evidence="11">The sequence shown here is derived from an EMBL/GenBank/DDBJ whole genome shotgun (WGS) entry which is preliminary data.</text>
</comment>
<dbReference type="CDD" id="cd03089">
    <property type="entry name" value="PMM_PGM"/>
    <property type="match status" value="1"/>
</dbReference>
<dbReference type="InterPro" id="IPR005846">
    <property type="entry name" value="A-D-PHexomutase_a/b/a-III"/>
</dbReference>
<dbReference type="Pfam" id="PF00408">
    <property type="entry name" value="PGM_PMM_IV"/>
    <property type="match status" value="1"/>
</dbReference>